<keyword evidence="4" id="KW-1185">Reference proteome</keyword>
<comment type="caution">
    <text evidence="3">The sequence shown here is derived from an EMBL/GenBank/DDBJ whole genome shotgun (WGS) entry which is preliminary data.</text>
</comment>
<proteinExistence type="predicted"/>
<feature type="region of interest" description="Disordered" evidence="1">
    <location>
        <begin position="236"/>
        <end position="262"/>
    </location>
</feature>
<dbReference type="SUPFAM" id="SSF52047">
    <property type="entry name" value="RNI-like"/>
    <property type="match status" value="1"/>
</dbReference>
<dbReference type="InterPro" id="IPR032675">
    <property type="entry name" value="LRR_dom_sf"/>
</dbReference>
<dbReference type="Proteomes" id="UP000749646">
    <property type="component" value="Unassembled WGS sequence"/>
</dbReference>
<organism evidence="3 4">
    <name type="scientific">Modicella reniformis</name>
    <dbReference type="NCBI Taxonomy" id="1440133"/>
    <lineage>
        <taxon>Eukaryota</taxon>
        <taxon>Fungi</taxon>
        <taxon>Fungi incertae sedis</taxon>
        <taxon>Mucoromycota</taxon>
        <taxon>Mortierellomycotina</taxon>
        <taxon>Mortierellomycetes</taxon>
        <taxon>Mortierellales</taxon>
        <taxon>Mortierellaceae</taxon>
        <taxon>Modicella</taxon>
    </lineage>
</organism>
<dbReference type="CDD" id="cd09917">
    <property type="entry name" value="F-box_SF"/>
    <property type="match status" value="1"/>
</dbReference>
<dbReference type="AlphaFoldDB" id="A0A9P6IM45"/>
<gene>
    <name evidence="3" type="ORF">BGZ65_007818</name>
</gene>
<dbReference type="Gene3D" id="3.80.10.10">
    <property type="entry name" value="Ribonuclease Inhibitor"/>
    <property type="match status" value="1"/>
</dbReference>
<dbReference type="SUPFAM" id="SSF81383">
    <property type="entry name" value="F-box domain"/>
    <property type="match status" value="1"/>
</dbReference>
<reference evidence="3" key="1">
    <citation type="journal article" date="2020" name="Fungal Divers.">
        <title>Resolving the Mortierellaceae phylogeny through synthesis of multi-gene phylogenetics and phylogenomics.</title>
        <authorList>
            <person name="Vandepol N."/>
            <person name="Liber J."/>
            <person name="Desiro A."/>
            <person name="Na H."/>
            <person name="Kennedy M."/>
            <person name="Barry K."/>
            <person name="Grigoriev I.V."/>
            <person name="Miller A.N."/>
            <person name="O'Donnell K."/>
            <person name="Stajich J.E."/>
            <person name="Bonito G."/>
        </authorList>
    </citation>
    <scope>NUCLEOTIDE SEQUENCE</scope>
    <source>
        <strain evidence="3">MES-2147</strain>
    </source>
</reference>
<accession>A0A9P6IM45</accession>
<dbReference type="InterPro" id="IPR036047">
    <property type="entry name" value="F-box-like_dom_sf"/>
</dbReference>
<dbReference type="EMBL" id="JAAAHW010010497">
    <property type="protein sequence ID" value="KAF9925318.1"/>
    <property type="molecule type" value="Genomic_DNA"/>
</dbReference>
<evidence type="ECO:0000259" key="2">
    <source>
        <dbReference type="Pfam" id="PF12937"/>
    </source>
</evidence>
<dbReference type="InterPro" id="IPR001810">
    <property type="entry name" value="F-box_dom"/>
</dbReference>
<dbReference type="Pfam" id="PF12937">
    <property type="entry name" value="F-box-like"/>
    <property type="match status" value="1"/>
</dbReference>
<dbReference type="Gene3D" id="1.20.1280.50">
    <property type="match status" value="1"/>
</dbReference>
<evidence type="ECO:0000256" key="1">
    <source>
        <dbReference type="SAM" id="MobiDB-lite"/>
    </source>
</evidence>
<evidence type="ECO:0000313" key="3">
    <source>
        <dbReference type="EMBL" id="KAF9925318.1"/>
    </source>
</evidence>
<feature type="compositionally biased region" description="Polar residues" evidence="1">
    <location>
        <begin position="241"/>
        <end position="257"/>
    </location>
</feature>
<evidence type="ECO:0000313" key="4">
    <source>
        <dbReference type="Proteomes" id="UP000749646"/>
    </source>
</evidence>
<dbReference type="OrthoDB" id="3241014at2759"/>
<feature type="domain" description="F-box" evidence="2">
    <location>
        <begin position="10"/>
        <end position="49"/>
    </location>
</feature>
<protein>
    <recommendedName>
        <fullName evidence="2">F-box domain-containing protein</fullName>
    </recommendedName>
</protein>
<name>A0A9P6IM45_9FUNG</name>
<sequence length="623" mass="72689">MPTLRAIDLPEILFRIAFYLDAKDVIVCSLVCKFFHNVFTPFIWRDLHFGKRNSYKHCNSLTRAISLKVNQPIQQVPDSENKNKDEPRNPLLEVLLKNAESVRSLAIHNHDSVLPLTLGAACTRLESITLEGLSLQPQKVHPTEYWDECKLMIRQNRPHLRSLFLVNWPAIALRSVSMKGQTLWNPLLRCTHCWNLRSLSLTRFHFRGRYMKAFWTICERLEKLELERVWLELPKRPTDHQGGTTTNHPTQPTSRSSPPGPAVRFPRLLELTVREMQASSPMFQLEELIAQCPILRTLEWSYNGIRIDPSSVEFCKRFIASTWPDLSAVSINGYLSEMTTEFYIQVIKSVKQPLRQFDLKRMSPTPIYDILKTQHFKSLEAIDLRLCQGDKSDWVLEILNSCPTLQRFQAKILRAQDFLKAKKPWVCRQLQELVVFIDMGFPDNGPNRKLTEEELEQCRMVFRQLAILKELRVLDTLTTYNAAYNITHEDYHRTNHLRFSLVALPMRLNAGLDLLVGFTKLEEVSFWGGKHVVHKKELLWMIKHWKWLKTLTGGWRVLTGTVKLVQDKYFWDGRLRTWLSEQGIQTTGSRYEQYRENELDSANCGDCCLPQDEEPEENDLIVE</sequence>